<evidence type="ECO:0000259" key="12">
    <source>
        <dbReference type="Pfam" id="PF05430"/>
    </source>
</evidence>
<keyword evidence="7 10" id="KW-0274">FAD</keyword>
<keyword evidence="3 10" id="KW-0285">Flavoprotein</keyword>
<proteinExistence type="inferred from homology"/>
<evidence type="ECO:0000256" key="6">
    <source>
        <dbReference type="ARBA" id="ARBA00022694"/>
    </source>
</evidence>
<evidence type="ECO:0000256" key="8">
    <source>
        <dbReference type="ARBA" id="ARBA00023002"/>
    </source>
</evidence>
<dbReference type="SUPFAM" id="SSF51905">
    <property type="entry name" value="FAD/NAD(P)-binding domain"/>
    <property type="match status" value="1"/>
</dbReference>
<keyword evidence="8 10" id="KW-0560">Oxidoreductase</keyword>
<dbReference type="InterPro" id="IPR008471">
    <property type="entry name" value="MnmC-like_methylTransf"/>
</dbReference>
<comment type="subcellular location">
    <subcellularLocation>
        <location evidence="10">Cytoplasm</location>
    </subcellularLocation>
</comment>
<dbReference type="InterPro" id="IPR006076">
    <property type="entry name" value="FAD-dep_OxRdtase"/>
</dbReference>
<dbReference type="NCBIfam" id="NF002481">
    <property type="entry name" value="PRK01747.1-2"/>
    <property type="match status" value="1"/>
</dbReference>
<dbReference type="Gene3D" id="3.30.9.10">
    <property type="entry name" value="D-Amino Acid Oxidase, subunit A, domain 2"/>
    <property type="match status" value="1"/>
</dbReference>
<dbReference type="Gene3D" id="3.40.50.150">
    <property type="entry name" value="Vaccinia Virus protein VP39"/>
    <property type="match status" value="1"/>
</dbReference>
<gene>
    <name evidence="10 13" type="primary">mnmC</name>
    <name evidence="13" type="ORF">ETQ85_12125</name>
</gene>
<dbReference type="Pfam" id="PF05430">
    <property type="entry name" value="Methyltransf_30"/>
    <property type="match status" value="1"/>
</dbReference>
<dbReference type="OrthoDB" id="9786494at2"/>
<dbReference type="SUPFAM" id="SSF54373">
    <property type="entry name" value="FAD-linked reductases, C-terminal domain"/>
    <property type="match status" value="1"/>
</dbReference>
<dbReference type="EMBL" id="SDKK01000010">
    <property type="protein sequence ID" value="TYC56592.1"/>
    <property type="molecule type" value="Genomic_DNA"/>
</dbReference>
<organism evidence="13 14">
    <name type="scientific">Zoogloea oleivorans</name>
    <dbReference type="NCBI Taxonomy" id="1552750"/>
    <lineage>
        <taxon>Bacteria</taxon>
        <taxon>Pseudomonadati</taxon>
        <taxon>Pseudomonadota</taxon>
        <taxon>Betaproteobacteria</taxon>
        <taxon>Rhodocyclales</taxon>
        <taxon>Zoogloeaceae</taxon>
        <taxon>Zoogloea</taxon>
    </lineage>
</organism>
<comment type="caution">
    <text evidence="13">The sequence shown here is derived from an EMBL/GenBank/DDBJ whole genome shotgun (WGS) entry which is preliminary data.</text>
</comment>
<dbReference type="Proteomes" id="UP000389128">
    <property type="component" value="Unassembled WGS sequence"/>
</dbReference>
<dbReference type="InterPro" id="IPR029063">
    <property type="entry name" value="SAM-dependent_MTases_sf"/>
</dbReference>
<reference evidence="13 14" key="1">
    <citation type="submission" date="2019-01" db="EMBL/GenBank/DDBJ databases">
        <title>Zoogloea oleivorans genome sequencing and assembly.</title>
        <authorList>
            <person name="Tancsics A."/>
            <person name="Farkas M."/>
            <person name="Kriszt B."/>
            <person name="Maroti G."/>
            <person name="Horvath B."/>
        </authorList>
    </citation>
    <scope>NUCLEOTIDE SEQUENCE [LARGE SCALE GENOMIC DNA]</scope>
    <source>
        <strain evidence="13 14">Buc</strain>
    </source>
</reference>
<evidence type="ECO:0000313" key="14">
    <source>
        <dbReference type="Proteomes" id="UP000389128"/>
    </source>
</evidence>
<comment type="cofactor">
    <cofactor evidence="10">
        <name>FAD</name>
        <dbReference type="ChEBI" id="CHEBI:57692"/>
    </cofactor>
</comment>
<comment type="similarity">
    <text evidence="10">In the C-terminal section; belongs to the DAO family.</text>
</comment>
<evidence type="ECO:0000313" key="13">
    <source>
        <dbReference type="EMBL" id="TYC56592.1"/>
    </source>
</evidence>
<feature type="domain" description="MnmC-like methyltransferase" evidence="12">
    <location>
        <begin position="110"/>
        <end position="230"/>
    </location>
</feature>
<dbReference type="GO" id="GO:0016645">
    <property type="term" value="F:oxidoreductase activity, acting on the CH-NH group of donors"/>
    <property type="evidence" value="ECO:0007669"/>
    <property type="project" value="InterPro"/>
</dbReference>
<dbReference type="NCBIfam" id="NF033855">
    <property type="entry name" value="tRNA_MNMC2"/>
    <property type="match status" value="1"/>
</dbReference>
<evidence type="ECO:0000256" key="1">
    <source>
        <dbReference type="ARBA" id="ARBA00022490"/>
    </source>
</evidence>
<evidence type="ECO:0000256" key="4">
    <source>
        <dbReference type="ARBA" id="ARBA00022679"/>
    </source>
</evidence>
<dbReference type="GO" id="GO:0050660">
    <property type="term" value="F:flavin adenine dinucleotide binding"/>
    <property type="evidence" value="ECO:0007669"/>
    <property type="project" value="UniProtKB-UniRule"/>
</dbReference>
<evidence type="ECO:0000259" key="11">
    <source>
        <dbReference type="Pfam" id="PF01266"/>
    </source>
</evidence>
<comment type="similarity">
    <text evidence="10">In the N-terminal section; belongs to the methyltransferase superfamily. tRNA (mnm(5)s(2)U34)-methyltransferase family.</text>
</comment>
<dbReference type="InterPro" id="IPR047785">
    <property type="entry name" value="tRNA_MNMC2"/>
</dbReference>
<dbReference type="GO" id="GO:0004808">
    <property type="term" value="F:tRNA (5-methylaminomethyl-2-thiouridylate)(34)-methyltransferase activity"/>
    <property type="evidence" value="ECO:0007669"/>
    <property type="project" value="UniProtKB-EC"/>
</dbReference>
<dbReference type="GO" id="GO:0005737">
    <property type="term" value="C:cytoplasm"/>
    <property type="evidence" value="ECO:0007669"/>
    <property type="project" value="UniProtKB-SubCell"/>
</dbReference>
<dbReference type="EC" id="2.1.1.61" evidence="10"/>
<evidence type="ECO:0000256" key="10">
    <source>
        <dbReference type="HAMAP-Rule" id="MF_01102"/>
    </source>
</evidence>
<feature type="region of interest" description="tRNA (mnm(5)s(2)U34)-methyltransferase" evidence="10">
    <location>
        <begin position="1"/>
        <end position="233"/>
    </location>
</feature>
<keyword evidence="4 10" id="KW-0808">Transferase</keyword>
<sequence length="638" mass="68118">MSTQIIPTQFSRTDEGIPYSTLFDDVYHTADGGLGQSRHVFLAGNGLPLRWQGKARFTILETGFGLGLNFLTTWAAWQDDPSRCAHLHFISVEKHPFHTEDLAQLHASWPELASQAEALRRHWPALTAGIHRIHLDGGRVTLTLIFGDALDALPQLDARVNAFYLDGFAPACNPELWSATLFAQLARLVAPGASIATWSANGDVRRGLQAAGFVAERCPGFGGKREMLAGRFRGTVPPSPAETGRSALVIGAGVAGTSVAERLAARGWQVTVIDAAPGPGHGASGNKAGVFRPLPSLDDNRLARITRAGFLYGLHHMENLSAAGHPVRWGQCGVLHLARDTKQEGKMHAVVDAHQAPADYLRFVDAGEAAQIVGWPVALGGWWFPDGGWIKPPSLCAANLAAGGERITTRFGQTLDHLERIGEEWIAFAPSGTEIARAPVVVLANGVGIRAVSQAAPLPVRSARGQVSHLPASVGSAPRVVVCRLGYVSPEVDGVRCAGATFLADDDGTELREDEHRENLTKLDFILPGYAAPYDPAQLDGRVGFRPASPDRLPMVGAIPAVSIAEKTTPLADIPRQPGLYAASGFGARGLVWASLMGELLASQIHGDPLPLERELVDAMDPARYLLKPPRPSAGNEE</sequence>
<feature type="region of interest" description="FAD-dependent cmnm(5)s(2)U34 oxidoreductase" evidence="10">
    <location>
        <begin position="250"/>
        <end position="638"/>
    </location>
</feature>
<dbReference type="GO" id="GO:0002098">
    <property type="term" value="P:tRNA wobble uridine modification"/>
    <property type="evidence" value="ECO:0007669"/>
    <property type="project" value="TreeGrafter"/>
</dbReference>
<dbReference type="InterPro" id="IPR036188">
    <property type="entry name" value="FAD/NAD-bd_sf"/>
</dbReference>
<dbReference type="PANTHER" id="PTHR13847">
    <property type="entry name" value="SARCOSINE DEHYDROGENASE-RELATED"/>
    <property type="match status" value="1"/>
</dbReference>
<evidence type="ECO:0000256" key="7">
    <source>
        <dbReference type="ARBA" id="ARBA00022827"/>
    </source>
</evidence>
<protein>
    <recommendedName>
        <fullName evidence="10">tRNA 5-methylaminomethyl-2-thiouridine biosynthesis bifunctional protein MnmC</fullName>
        <shortName evidence="10">tRNA mnm(5)s(2)U biosynthesis bifunctional protein</shortName>
    </recommendedName>
    <domain>
        <recommendedName>
            <fullName evidence="10">tRNA (mnm(5)s(2)U34)-methyltransferase</fullName>
            <ecNumber evidence="10">2.1.1.61</ecNumber>
        </recommendedName>
    </domain>
    <domain>
        <recommendedName>
            <fullName evidence="10">FAD-dependent cmnm(5)s(2)U34 oxidoreductase</fullName>
            <ecNumber evidence="10">1.5.-.-</ecNumber>
        </recommendedName>
    </domain>
</protein>
<dbReference type="PANTHER" id="PTHR13847:SF283">
    <property type="entry name" value="TRNA 5-METHYLAMINOMETHYL-2-THIOURIDINE BIOSYNTHESIS BIFUNCTIONAL PROTEIN MNMC"/>
    <property type="match status" value="1"/>
</dbReference>
<dbReference type="NCBIfam" id="NF002483">
    <property type="entry name" value="PRK01747.1-4"/>
    <property type="match status" value="1"/>
</dbReference>
<evidence type="ECO:0000256" key="5">
    <source>
        <dbReference type="ARBA" id="ARBA00022691"/>
    </source>
</evidence>
<dbReference type="GO" id="GO:0032259">
    <property type="term" value="P:methylation"/>
    <property type="evidence" value="ECO:0007669"/>
    <property type="project" value="UniProtKB-KW"/>
</dbReference>
<dbReference type="HAMAP" id="MF_01102">
    <property type="entry name" value="MnmC"/>
    <property type="match status" value="1"/>
</dbReference>
<dbReference type="Pfam" id="PF01266">
    <property type="entry name" value="DAO"/>
    <property type="match status" value="1"/>
</dbReference>
<evidence type="ECO:0000256" key="2">
    <source>
        <dbReference type="ARBA" id="ARBA00022603"/>
    </source>
</evidence>
<dbReference type="NCBIfam" id="TIGR03197">
    <property type="entry name" value="MnmC_Cterm"/>
    <property type="match status" value="1"/>
</dbReference>
<evidence type="ECO:0000256" key="9">
    <source>
        <dbReference type="ARBA" id="ARBA00023268"/>
    </source>
</evidence>
<comment type="function">
    <text evidence="10">Catalyzes the last two steps in the biosynthesis of 5-methylaminomethyl-2-thiouridine (mnm(5)s(2)U) at the wobble position (U34) in tRNA. Catalyzes the FAD-dependent demodification of cmnm(5)s(2)U34 to nm(5)s(2)U34, followed by the transfer of a methyl group from S-adenosyl-L-methionine to nm(5)s(2)U34, to form mnm(5)s(2)U34.</text>
</comment>
<dbReference type="AlphaFoldDB" id="A0A6C2CT15"/>
<dbReference type="RefSeq" id="WP_148579330.1">
    <property type="nucleotide sequence ID" value="NZ_SDKK01000010.1"/>
</dbReference>
<dbReference type="SUPFAM" id="SSF53335">
    <property type="entry name" value="S-adenosyl-L-methionine-dependent methyltransferases"/>
    <property type="match status" value="1"/>
</dbReference>
<keyword evidence="14" id="KW-1185">Reference proteome</keyword>
<keyword evidence="5 10" id="KW-0949">S-adenosyl-L-methionine</keyword>
<keyword evidence="6 10" id="KW-0819">tRNA processing</keyword>
<accession>A0A6C2CT15</accession>
<keyword evidence="2 10" id="KW-0489">Methyltransferase</keyword>
<dbReference type="InterPro" id="IPR017610">
    <property type="entry name" value="tRNA_S-uridine_synth_MnmC_C"/>
</dbReference>
<keyword evidence="1 10" id="KW-0963">Cytoplasm</keyword>
<comment type="catalytic activity">
    <reaction evidence="10">
        <text>5-aminomethyl-2-thiouridine(34) in tRNA + S-adenosyl-L-methionine = 5-methylaminomethyl-2-thiouridine(34) in tRNA + S-adenosyl-L-homocysteine + H(+)</text>
        <dbReference type="Rhea" id="RHEA:19569"/>
        <dbReference type="Rhea" id="RHEA-COMP:10195"/>
        <dbReference type="Rhea" id="RHEA-COMP:10197"/>
        <dbReference type="ChEBI" id="CHEBI:15378"/>
        <dbReference type="ChEBI" id="CHEBI:57856"/>
        <dbReference type="ChEBI" id="CHEBI:59789"/>
        <dbReference type="ChEBI" id="CHEBI:74454"/>
        <dbReference type="ChEBI" id="CHEBI:74455"/>
        <dbReference type="EC" id="2.1.1.61"/>
    </reaction>
</comment>
<dbReference type="EC" id="1.5.-.-" evidence="10"/>
<name>A0A6C2CT15_9RHOO</name>
<keyword evidence="9 10" id="KW-0511">Multifunctional enzyme</keyword>
<feature type="domain" description="FAD dependent oxidoreductase" evidence="11">
    <location>
        <begin position="248"/>
        <end position="603"/>
    </location>
</feature>
<dbReference type="InterPro" id="IPR023032">
    <property type="entry name" value="tRNA_MAMT_biosynth_bifunc_MnmC"/>
</dbReference>
<dbReference type="Gene3D" id="3.50.50.60">
    <property type="entry name" value="FAD/NAD(P)-binding domain"/>
    <property type="match status" value="1"/>
</dbReference>
<evidence type="ECO:0000256" key="3">
    <source>
        <dbReference type="ARBA" id="ARBA00022630"/>
    </source>
</evidence>